<keyword evidence="10" id="KW-1185">Reference proteome</keyword>
<evidence type="ECO:0000256" key="1">
    <source>
        <dbReference type="ARBA" id="ARBA00001231"/>
    </source>
</evidence>
<evidence type="ECO:0000256" key="7">
    <source>
        <dbReference type="SAM" id="SignalP"/>
    </source>
</evidence>
<protein>
    <recommendedName>
        <fullName evidence="3">beta-N-acetylhexosaminidase</fullName>
        <ecNumber evidence="3">3.2.1.52</ecNumber>
    </recommendedName>
</protein>
<dbReference type="RefSeq" id="WP_378043210.1">
    <property type="nucleotide sequence ID" value="NZ_JBHLWH010000045.1"/>
</dbReference>
<gene>
    <name evidence="9" type="ORF">ACFFIO_15515</name>
</gene>
<dbReference type="Proteomes" id="UP001589766">
    <property type="component" value="Unassembled WGS sequence"/>
</dbReference>
<feature type="domain" description="Glycoside hydrolase family 3 N-terminal" evidence="8">
    <location>
        <begin position="95"/>
        <end position="352"/>
    </location>
</feature>
<feature type="region of interest" description="Disordered" evidence="6">
    <location>
        <begin position="369"/>
        <end position="398"/>
    </location>
</feature>
<dbReference type="PROSITE" id="PS51257">
    <property type="entry name" value="PROKAR_LIPOPROTEIN"/>
    <property type="match status" value="1"/>
</dbReference>
<comment type="catalytic activity">
    <reaction evidence="1">
        <text>Hydrolysis of terminal non-reducing N-acetyl-D-hexosamine residues in N-acetyl-beta-D-hexosaminides.</text>
        <dbReference type="EC" id="3.2.1.52"/>
    </reaction>
</comment>
<evidence type="ECO:0000313" key="9">
    <source>
        <dbReference type="EMBL" id="MFC0249915.1"/>
    </source>
</evidence>
<comment type="caution">
    <text evidence="9">The sequence shown here is derived from an EMBL/GenBank/DDBJ whole genome shotgun (WGS) entry which is preliminary data.</text>
</comment>
<reference evidence="9 10" key="1">
    <citation type="submission" date="2024-09" db="EMBL/GenBank/DDBJ databases">
        <authorList>
            <person name="Sun Q."/>
            <person name="Mori K."/>
        </authorList>
    </citation>
    <scope>NUCLEOTIDE SEQUENCE [LARGE SCALE GENOMIC DNA]</scope>
    <source>
        <strain evidence="9 10">CCM 7609</strain>
    </source>
</reference>
<dbReference type="Gene3D" id="3.20.20.300">
    <property type="entry name" value="Glycoside hydrolase, family 3, N-terminal domain"/>
    <property type="match status" value="1"/>
</dbReference>
<evidence type="ECO:0000313" key="10">
    <source>
        <dbReference type="Proteomes" id="UP001589766"/>
    </source>
</evidence>
<feature type="signal peptide" evidence="7">
    <location>
        <begin position="1"/>
        <end position="35"/>
    </location>
</feature>
<dbReference type="EC" id="3.2.1.52" evidence="3"/>
<evidence type="ECO:0000256" key="4">
    <source>
        <dbReference type="ARBA" id="ARBA00022801"/>
    </source>
</evidence>
<dbReference type="GO" id="GO:0016787">
    <property type="term" value="F:hydrolase activity"/>
    <property type="evidence" value="ECO:0007669"/>
    <property type="project" value="UniProtKB-KW"/>
</dbReference>
<feature type="chain" id="PRO_5046476560" description="beta-N-acetylhexosaminidase" evidence="7">
    <location>
        <begin position="36"/>
        <end position="655"/>
    </location>
</feature>
<keyword evidence="5" id="KW-0326">Glycosidase</keyword>
<feature type="compositionally biased region" description="Low complexity" evidence="6">
    <location>
        <begin position="380"/>
        <end position="391"/>
    </location>
</feature>
<name>A0ABV6F8Q7_9MICC</name>
<feature type="domain" description="Glycoside hydrolase family 3 N-terminal" evidence="8">
    <location>
        <begin position="399"/>
        <end position="470"/>
    </location>
</feature>
<dbReference type="InterPro" id="IPR036962">
    <property type="entry name" value="Glyco_hydro_3_N_sf"/>
</dbReference>
<dbReference type="Pfam" id="PF00933">
    <property type="entry name" value="Glyco_hydro_3"/>
    <property type="match status" value="2"/>
</dbReference>
<dbReference type="SUPFAM" id="SSF51445">
    <property type="entry name" value="(Trans)glycosidases"/>
    <property type="match status" value="2"/>
</dbReference>
<dbReference type="InterPro" id="IPR001764">
    <property type="entry name" value="Glyco_hydro_3_N"/>
</dbReference>
<dbReference type="PANTHER" id="PTHR30480">
    <property type="entry name" value="BETA-HEXOSAMINIDASE-RELATED"/>
    <property type="match status" value="1"/>
</dbReference>
<keyword evidence="7" id="KW-0732">Signal</keyword>
<feature type="region of interest" description="Disordered" evidence="6">
    <location>
        <begin position="485"/>
        <end position="521"/>
    </location>
</feature>
<evidence type="ECO:0000256" key="6">
    <source>
        <dbReference type="SAM" id="MobiDB-lite"/>
    </source>
</evidence>
<feature type="region of interest" description="Disordered" evidence="6">
    <location>
        <begin position="32"/>
        <end position="69"/>
    </location>
</feature>
<comment type="similarity">
    <text evidence="2">Belongs to the glycosyl hydrolase 3 family.</text>
</comment>
<dbReference type="PANTHER" id="PTHR30480:SF13">
    <property type="entry name" value="BETA-HEXOSAMINIDASE"/>
    <property type="match status" value="1"/>
</dbReference>
<evidence type="ECO:0000256" key="2">
    <source>
        <dbReference type="ARBA" id="ARBA00005336"/>
    </source>
</evidence>
<dbReference type="InterPro" id="IPR050226">
    <property type="entry name" value="NagZ_Beta-hexosaminidase"/>
</dbReference>
<sequence>MKTSSRPRPSAAAPTAVLTAVLAAALALTSCTTPAGPDGSGEGTTPAHGSGTDGTGGAGGAGQPEPSALELALDGPSADLEEAAADAVAGMDTAEKAGQVLVGQLGAEGTDPASIEELNLGGIIVMGDAVPVAADGTHDVEALKTRLAETQEALSANRDWTGIISVDQEGGLVARIKEPLAEWPTPMSYGAAAAGMAGAQGADGEDGGEGEDAAAQLATDGHALMGAQLAELGFTLDFAPSVDVTIGAGDPAIGARSFSSDPETVSALGTAATAGLLHAGVLPAPKHFPGHGSVTDDSHVTAPVQDASVADLESRDWLPFQELLGGDQYTPMVMMGHVIVPELEPDVPSSVSAPAYEALRGLAVPDSAVDGAANDEADGAVDGAADGAADGTRPDAEPYDGVVVTDALNMGALVERYGANEAPVRALAAGADLLPMPSDLPGARDALVEAVDAGEVPAERLDEAAERVVTMLMWRDHLAQELEEATDEEKEQAGVGTMNGTRNGTEGGADNGTGNETGADPEQVSRDLSAAAITVVDGACGTPLVEDSLQISGGNEIDRARLAEAAEAAGLTVGAGPVVALVGSARGSGQGDVVVALDAPFGLATSSVPDGGARVALYGRTPGAFEALVAVLTGEAEAPGALPVQVGDWPAGTEC</sequence>
<organism evidence="9 10">
    <name type="scientific">Citricoccus parietis</name>
    <dbReference type="NCBI Taxonomy" id="592307"/>
    <lineage>
        <taxon>Bacteria</taxon>
        <taxon>Bacillati</taxon>
        <taxon>Actinomycetota</taxon>
        <taxon>Actinomycetes</taxon>
        <taxon>Micrococcales</taxon>
        <taxon>Micrococcaceae</taxon>
        <taxon>Citricoccus</taxon>
    </lineage>
</organism>
<dbReference type="InterPro" id="IPR017853">
    <property type="entry name" value="GH"/>
</dbReference>
<evidence type="ECO:0000256" key="5">
    <source>
        <dbReference type="ARBA" id="ARBA00023295"/>
    </source>
</evidence>
<evidence type="ECO:0000256" key="3">
    <source>
        <dbReference type="ARBA" id="ARBA00012663"/>
    </source>
</evidence>
<evidence type="ECO:0000259" key="8">
    <source>
        <dbReference type="Pfam" id="PF00933"/>
    </source>
</evidence>
<dbReference type="EMBL" id="JBHLWH010000045">
    <property type="protein sequence ID" value="MFC0249915.1"/>
    <property type="molecule type" value="Genomic_DNA"/>
</dbReference>
<feature type="compositionally biased region" description="Gly residues" evidence="6">
    <location>
        <begin position="51"/>
        <end position="62"/>
    </location>
</feature>
<proteinExistence type="inferred from homology"/>
<keyword evidence="4 9" id="KW-0378">Hydrolase</keyword>
<accession>A0ABV6F8Q7</accession>